<dbReference type="HOGENOM" id="CLU_1034752_0_0_1"/>
<feature type="compositionally biased region" description="Basic and acidic residues" evidence="1">
    <location>
        <begin position="110"/>
        <end position="125"/>
    </location>
</feature>
<dbReference type="VEuPathDB" id="MicrosporidiaDB:NEQG_02085"/>
<dbReference type="OrthoDB" id="10444276at2759"/>
<feature type="region of interest" description="Disordered" evidence="1">
    <location>
        <begin position="110"/>
        <end position="176"/>
    </location>
</feature>
<keyword evidence="3" id="KW-1185">Reference proteome</keyword>
<feature type="compositionally biased region" description="Polar residues" evidence="1">
    <location>
        <begin position="152"/>
        <end position="170"/>
    </location>
</feature>
<feature type="compositionally biased region" description="Polar residues" evidence="1">
    <location>
        <begin position="210"/>
        <end position="224"/>
    </location>
</feature>
<protein>
    <submittedName>
        <fullName evidence="2">Uncharacterized protein</fullName>
    </submittedName>
</protein>
<reference evidence="2" key="1">
    <citation type="submission" date="2011-01" db="EMBL/GenBank/DDBJ databases">
        <title>The Genome Sequence of Nematocida parisii strain ERTm3.</title>
        <authorList>
            <consortium name="The Broad Institute Genome Sequencing Platform"/>
            <consortium name="The Broad Institute Genome Sequencing Center for Infectious Disease"/>
            <person name="Cuomo C."/>
            <person name="Troemel E."/>
            <person name="Young S.K."/>
            <person name="Zeng Q."/>
            <person name="Gargeya S."/>
            <person name="Fitzgerald M."/>
            <person name="Haas B."/>
            <person name="Abouelleil A."/>
            <person name="Alvarado L."/>
            <person name="Arachchi H.M."/>
            <person name="Berlin A."/>
            <person name="Chapman S.B."/>
            <person name="Gearin G."/>
            <person name="Goldberg J."/>
            <person name="Griggs A."/>
            <person name="Gujja S."/>
            <person name="Hansen M."/>
            <person name="Heiman D."/>
            <person name="Howarth C."/>
            <person name="Larimer J."/>
            <person name="Lui A."/>
            <person name="MacDonald P.J.P."/>
            <person name="McCowen C."/>
            <person name="Montmayeur A."/>
            <person name="Murphy C."/>
            <person name="Neiman D."/>
            <person name="Pearson M."/>
            <person name="Priest M."/>
            <person name="Roberts A."/>
            <person name="Saif S."/>
            <person name="Shea T."/>
            <person name="Sisk P."/>
            <person name="Stolte C."/>
            <person name="Sykes S."/>
            <person name="Wortman J."/>
            <person name="Nusbaum C."/>
            <person name="Birren B."/>
        </authorList>
    </citation>
    <scope>NUCLEOTIDE SEQUENCE</scope>
    <source>
        <strain evidence="2">ERTm3</strain>
    </source>
</reference>
<dbReference type="EMBL" id="GL870881">
    <property type="protein sequence ID" value="EIJ87538.1"/>
    <property type="molecule type" value="Genomic_DNA"/>
</dbReference>
<proteinExistence type="predicted"/>
<evidence type="ECO:0000313" key="3">
    <source>
        <dbReference type="Proteomes" id="UP000002872"/>
    </source>
</evidence>
<accession>I3EE91</accession>
<feature type="region of interest" description="Disordered" evidence="1">
    <location>
        <begin position="195"/>
        <end position="269"/>
    </location>
</feature>
<dbReference type="Proteomes" id="UP000002872">
    <property type="component" value="Unassembled WGS sequence"/>
</dbReference>
<organism evidence="2 3">
    <name type="scientific">Nematocida parisii (strain ERTm3)</name>
    <name type="common">Nematode killer fungus</name>
    <dbReference type="NCBI Taxonomy" id="935791"/>
    <lineage>
        <taxon>Eukaryota</taxon>
        <taxon>Fungi</taxon>
        <taxon>Fungi incertae sedis</taxon>
        <taxon>Microsporidia</taxon>
        <taxon>Nematocida</taxon>
    </lineage>
</organism>
<dbReference type="InParanoid" id="I3EE91"/>
<evidence type="ECO:0000313" key="2">
    <source>
        <dbReference type="EMBL" id="EIJ87538.1"/>
    </source>
</evidence>
<gene>
    <name evidence="2" type="ORF">NEQG_02085</name>
</gene>
<sequence length="269" mass="29597">MDVLSCRTCQNYFQKPKHDFCFRRLTKSLVEEISRDPLPLNDGNIPDRRSLQPFILPKQKAVHGSKEFWISARKACVSEMIYEAQKANSGIHVKRSSSLYTGCEKSGEQIQRERRCSIPSDHSEESTTESQTESDGSISTDGSNETDRSDESTPVVTCTSTPRTAHSTHFSLGENITLRNGESTVCEKESSAEESECASRCSAAPGAQSPGESRSGLYSSSNSIGEMHDTMSSEITDESSESSSDMDIRHILESDETDSAEECTSTYDG</sequence>
<evidence type="ECO:0000256" key="1">
    <source>
        <dbReference type="SAM" id="MobiDB-lite"/>
    </source>
</evidence>
<name>I3EE91_NEMP3</name>
<dbReference type="AlphaFoldDB" id="I3EE91"/>